<evidence type="ECO:0000256" key="1">
    <source>
        <dbReference type="SAM" id="MobiDB-lite"/>
    </source>
</evidence>
<accession>A0ABQ9ZLW9</accession>
<dbReference type="EMBL" id="JAOYFB010000004">
    <property type="protein sequence ID" value="KAK4013911.1"/>
    <property type="molecule type" value="Genomic_DNA"/>
</dbReference>
<evidence type="ECO:0000313" key="2">
    <source>
        <dbReference type="EMBL" id="KAK4013911.1"/>
    </source>
</evidence>
<reference evidence="2 3" key="1">
    <citation type="journal article" date="2023" name="Nucleic Acids Res.">
        <title>The hologenome of Daphnia magna reveals possible DNA methylation and microbiome-mediated evolution of the host genome.</title>
        <authorList>
            <person name="Chaturvedi A."/>
            <person name="Li X."/>
            <person name="Dhandapani V."/>
            <person name="Marshall H."/>
            <person name="Kissane S."/>
            <person name="Cuenca-Cambronero M."/>
            <person name="Asole G."/>
            <person name="Calvet F."/>
            <person name="Ruiz-Romero M."/>
            <person name="Marangio P."/>
            <person name="Guigo R."/>
            <person name="Rago D."/>
            <person name="Mirbahai L."/>
            <person name="Eastwood N."/>
            <person name="Colbourne J.K."/>
            <person name="Zhou J."/>
            <person name="Mallon E."/>
            <person name="Orsini L."/>
        </authorList>
    </citation>
    <scope>NUCLEOTIDE SEQUENCE [LARGE SCALE GENOMIC DNA]</scope>
    <source>
        <strain evidence="2">LRV0_1</strain>
    </source>
</reference>
<keyword evidence="3" id="KW-1185">Reference proteome</keyword>
<gene>
    <name evidence="2" type="ORF">OUZ56_026463</name>
</gene>
<dbReference type="Proteomes" id="UP001234178">
    <property type="component" value="Unassembled WGS sequence"/>
</dbReference>
<feature type="region of interest" description="Disordered" evidence="1">
    <location>
        <begin position="1"/>
        <end position="25"/>
    </location>
</feature>
<organism evidence="2 3">
    <name type="scientific">Daphnia magna</name>
    <dbReference type="NCBI Taxonomy" id="35525"/>
    <lineage>
        <taxon>Eukaryota</taxon>
        <taxon>Metazoa</taxon>
        <taxon>Ecdysozoa</taxon>
        <taxon>Arthropoda</taxon>
        <taxon>Crustacea</taxon>
        <taxon>Branchiopoda</taxon>
        <taxon>Diplostraca</taxon>
        <taxon>Cladocera</taxon>
        <taxon>Anomopoda</taxon>
        <taxon>Daphniidae</taxon>
        <taxon>Daphnia</taxon>
    </lineage>
</organism>
<name>A0ABQ9ZLW9_9CRUS</name>
<comment type="caution">
    <text evidence="2">The sequence shown here is derived from an EMBL/GenBank/DDBJ whole genome shotgun (WGS) entry which is preliminary data.</text>
</comment>
<sequence>MSWAEPDAPRVNESNPHRRSSKPWSPTTICDVLTGTLLSCSLGGVQRHCLQLRQRGESRESALIKPPLHHRHPLYAVYFTLLEIKRFARPTSSMWEVITAVCKDFLQWNQVSQSRKLIDVDEVMCCRMRDSRQCRGKAMDIIGLNTVALEVYPFV</sequence>
<protein>
    <submittedName>
        <fullName evidence="2">Uncharacterized protein</fullName>
    </submittedName>
</protein>
<proteinExistence type="predicted"/>
<evidence type="ECO:0000313" key="3">
    <source>
        <dbReference type="Proteomes" id="UP001234178"/>
    </source>
</evidence>